<feature type="compositionally biased region" description="Low complexity" evidence="1">
    <location>
        <begin position="24"/>
        <end position="38"/>
    </location>
</feature>
<reference evidence="3" key="1">
    <citation type="journal article" date="2012" name="Nat. Biotechnol.">
        <title>Draft genome sequence of pigeonpea (Cajanus cajan), an orphan legume crop of resource-poor farmers.</title>
        <authorList>
            <person name="Varshney R.K."/>
            <person name="Chen W."/>
            <person name="Li Y."/>
            <person name="Bharti A.K."/>
            <person name="Saxena R.K."/>
            <person name="Schlueter J.A."/>
            <person name="Donoghue M.T."/>
            <person name="Azam S."/>
            <person name="Fan G."/>
            <person name="Whaley A.M."/>
            <person name="Farmer A.D."/>
            <person name="Sheridan J."/>
            <person name="Iwata A."/>
            <person name="Tuteja R."/>
            <person name="Penmetsa R.V."/>
            <person name="Wu W."/>
            <person name="Upadhyaya H.D."/>
            <person name="Yang S.P."/>
            <person name="Shah T."/>
            <person name="Saxena K.B."/>
            <person name="Michael T."/>
            <person name="McCombie W.R."/>
            <person name="Yang B."/>
            <person name="Zhang G."/>
            <person name="Yang H."/>
            <person name="Wang J."/>
            <person name="Spillane C."/>
            <person name="Cook D.R."/>
            <person name="May G.D."/>
            <person name="Xu X."/>
            <person name="Jackson S.A."/>
        </authorList>
    </citation>
    <scope>NUCLEOTIDE SEQUENCE [LARGE SCALE GENOMIC DNA]</scope>
</reference>
<dbReference type="InterPro" id="IPR005162">
    <property type="entry name" value="Retrotrans_gag_dom"/>
</dbReference>
<feature type="region of interest" description="Disordered" evidence="1">
    <location>
        <begin position="261"/>
        <end position="280"/>
    </location>
</feature>
<dbReference type="Proteomes" id="UP000075243">
    <property type="component" value="Unassembled WGS sequence"/>
</dbReference>
<dbReference type="PANTHER" id="PTHR32108">
    <property type="entry name" value="DNA-DIRECTED RNA POLYMERASE SUBUNIT ALPHA"/>
    <property type="match status" value="1"/>
</dbReference>
<dbReference type="AlphaFoldDB" id="A0A151QPQ4"/>
<feature type="compositionally biased region" description="Polar residues" evidence="1">
    <location>
        <begin position="447"/>
        <end position="460"/>
    </location>
</feature>
<protein>
    <recommendedName>
        <fullName evidence="2">Retrotransposon gag domain-containing protein</fullName>
    </recommendedName>
</protein>
<dbReference type="Pfam" id="PF03732">
    <property type="entry name" value="Retrotrans_gag"/>
    <property type="match status" value="1"/>
</dbReference>
<evidence type="ECO:0000313" key="4">
    <source>
        <dbReference type="Proteomes" id="UP000075243"/>
    </source>
</evidence>
<feature type="non-terminal residue" evidence="3">
    <location>
        <position position="1"/>
    </location>
</feature>
<organism evidence="3 4">
    <name type="scientific">Cajanus cajan</name>
    <name type="common">Pigeon pea</name>
    <name type="synonym">Cajanus indicus</name>
    <dbReference type="NCBI Taxonomy" id="3821"/>
    <lineage>
        <taxon>Eukaryota</taxon>
        <taxon>Viridiplantae</taxon>
        <taxon>Streptophyta</taxon>
        <taxon>Embryophyta</taxon>
        <taxon>Tracheophyta</taxon>
        <taxon>Spermatophyta</taxon>
        <taxon>Magnoliopsida</taxon>
        <taxon>eudicotyledons</taxon>
        <taxon>Gunneridae</taxon>
        <taxon>Pentapetalae</taxon>
        <taxon>rosids</taxon>
        <taxon>fabids</taxon>
        <taxon>Fabales</taxon>
        <taxon>Fabaceae</taxon>
        <taxon>Papilionoideae</taxon>
        <taxon>50 kb inversion clade</taxon>
        <taxon>NPAAA clade</taxon>
        <taxon>indigoferoid/millettioid clade</taxon>
        <taxon>Phaseoleae</taxon>
        <taxon>Cajanus</taxon>
    </lineage>
</organism>
<sequence>WPPYGLPPNYTPPTIMDPSDKHQPLMNQPPTQMQPTQPEVSPMNVTSYKYQVPYQPQNSNFINQENPYQTYGGYQLTSGIEHVQSSEKLQMLEERLKVVEGGSYDIIEAVDLCLVPDIELPPKFKDSLTGAALNWYMHLERAYIRSWKDLADAFLKQYKYNLDMVPDRFELHNMSKKDGETFKEYTQRWREVAAQVELPLSDRETVALFIDTLRAPFYDKMIGNISSNFSDIVIIRERIENGIRSGKIAVDSTEIVGSRKFSNGAGKKKEGDTNVVTFNSPRLPNNQPPYFYTPHMAYPNITAISPYPHQPIHQALQASPTIPTARPPQSTQPWNQNSSHVRSQNTQDRKPIEFDLIPMSYAELFSLLLQNSLVVRCPMKPIEPPYPKGYNVNAKCDYHAGAIGHSLENCRALKIKVQSLTKAGWLNFKEDNSNIGNNPLPGHGGPTVNSVEESRWGSSQ</sequence>
<feature type="region of interest" description="Disordered" evidence="1">
    <location>
        <begin position="1"/>
        <end position="41"/>
    </location>
</feature>
<gene>
    <name evidence="3" type="ORF">KK1_047143</name>
</gene>
<feature type="compositionally biased region" description="Polar residues" evidence="1">
    <location>
        <begin position="320"/>
        <end position="346"/>
    </location>
</feature>
<feature type="region of interest" description="Disordered" evidence="1">
    <location>
        <begin position="320"/>
        <end position="347"/>
    </location>
</feature>
<proteinExistence type="predicted"/>
<feature type="region of interest" description="Disordered" evidence="1">
    <location>
        <begin position="436"/>
        <end position="460"/>
    </location>
</feature>
<feature type="domain" description="Retrotransposon gag" evidence="2">
    <location>
        <begin position="127"/>
        <end position="214"/>
    </location>
</feature>
<dbReference type="EMBL" id="KQ485382">
    <property type="protein sequence ID" value="KYP32222.1"/>
    <property type="molecule type" value="Genomic_DNA"/>
</dbReference>
<feature type="compositionally biased region" description="Pro residues" evidence="1">
    <location>
        <begin position="1"/>
        <end position="11"/>
    </location>
</feature>
<evidence type="ECO:0000259" key="2">
    <source>
        <dbReference type="Pfam" id="PF03732"/>
    </source>
</evidence>
<dbReference type="PANTHER" id="PTHR32108:SF9">
    <property type="entry name" value="REVERSE TRANSCRIPTASE RNASE H-LIKE DOMAIN-CONTAINING PROTEIN"/>
    <property type="match status" value="1"/>
</dbReference>
<evidence type="ECO:0000256" key="1">
    <source>
        <dbReference type="SAM" id="MobiDB-lite"/>
    </source>
</evidence>
<keyword evidence="4" id="KW-1185">Reference proteome</keyword>
<name>A0A151QPQ4_CAJCA</name>
<accession>A0A151QPQ4</accession>
<dbReference type="STRING" id="3821.A0A151QPQ4"/>
<dbReference type="Gramene" id="C.cajan_46696.t">
    <property type="protein sequence ID" value="C.cajan_46696.t"/>
    <property type="gene ID" value="C.cajan_46696"/>
</dbReference>
<evidence type="ECO:0000313" key="3">
    <source>
        <dbReference type="EMBL" id="KYP32222.1"/>
    </source>
</evidence>